<dbReference type="Proteomes" id="UP000681027">
    <property type="component" value="Unassembled WGS sequence"/>
</dbReference>
<proteinExistence type="predicted"/>
<reference evidence="1 2" key="1">
    <citation type="submission" date="2021-05" db="EMBL/GenBank/DDBJ databases">
        <title>Novel Bacillus species.</title>
        <authorList>
            <person name="Liu G."/>
        </authorList>
    </citation>
    <scope>NUCLEOTIDE SEQUENCE [LARGE SCALE GENOMIC DNA]</scope>
    <source>
        <strain evidence="1 2">FJAT-49705</strain>
    </source>
</reference>
<name>A0ABS5P0T2_9BACI</name>
<comment type="caution">
    <text evidence="1">The sequence shown here is derived from an EMBL/GenBank/DDBJ whole genome shotgun (WGS) entry which is preliminary data.</text>
</comment>
<dbReference type="EMBL" id="JAGYPM010000006">
    <property type="protein sequence ID" value="MBS4192844.1"/>
    <property type="molecule type" value="Genomic_DNA"/>
</dbReference>
<evidence type="ECO:0000313" key="1">
    <source>
        <dbReference type="EMBL" id="MBS4192844.1"/>
    </source>
</evidence>
<keyword evidence="2" id="KW-1185">Reference proteome</keyword>
<dbReference type="RefSeq" id="WP_213104290.1">
    <property type="nucleotide sequence ID" value="NZ_JAGYPM010000006.1"/>
</dbReference>
<gene>
    <name evidence="1" type="ORF">KHA94_22195</name>
</gene>
<sequence length="75" mass="8322">MEVFKFGKELGQAINNYNSVSAFYLKIMKTVEPINIGLMHIEKGGVLGYHKAPVPQLFILVEGEGVKESLSNQLI</sequence>
<organism evidence="1 2">
    <name type="scientific">Cytobacillus citreus</name>
    <dbReference type="NCBI Taxonomy" id="2833586"/>
    <lineage>
        <taxon>Bacteria</taxon>
        <taxon>Bacillati</taxon>
        <taxon>Bacillota</taxon>
        <taxon>Bacilli</taxon>
        <taxon>Bacillales</taxon>
        <taxon>Bacillaceae</taxon>
        <taxon>Cytobacillus</taxon>
    </lineage>
</organism>
<evidence type="ECO:0000313" key="2">
    <source>
        <dbReference type="Proteomes" id="UP000681027"/>
    </source>
</evidence>
<protein>
    <submittedName>
        <fullName evidence="1">Uncharacterized protein</fullName>
    </submittedName>
</protein>
<accession>A0ABS5P0T2</accession>